<organism evidence="1 2">
    <name type="scientific">Trachymyrmex septentrionalis</name>
    <dbReference type="NCBI Taxonomy" id="34720"/>
    <lineage>
        <taxon>Eukaryota</taxon>
        <taxon>Metazoa</taxon>
        <taxon>Ecdysozoa</taxon>
        <taxon>Arthropoda</taxon>
        <taxon>Hexapoda</taxon>
        <taxon>Insecta</taxon>
        <taxon>Pterygota</taxon>
        <taxon>Neoptera</taxon>
        <taxon>Endopterygota</taxon>
        <taxon>Hymenoptera</taxon>
        <taxon>Apocrita</taxon>
        <taxon>Aculeata</taxon>
        <taxon>Formicoidea</taxon>
        <taxon>Formicidae</taxon>
        <taxon>Myrmicinae</taxon>
        <taxon>Trachymyrmex</taxon>
    </lineage>
</organism>
<keyword evidence="2" id="KW-1185">Reference proteome</keyword>
<dbReference type="EMBL" id="KQ981625">
    <property type="protein sequence ID" value="KYN39192.1"/>
    <property type="molecule type" value="Genomic_DNA"/>
</dbReference>
<dbReference type="InterPro" id="IPR036397">
    <property type="entry name" value="RNaseH_sf"/>
</dbReference>
<sequence length="79" mass="9377">KKKKKRLHLAKKKVLFHQDNAQIHMCPAPMKRFTTREQLIAETEAYFKGLDKSYCSDGLKKLDNHWIKCIELKGEYVEK</sequence>
<proteinExistence type="predicted"/>
<evidence type="ECO:0000313" key="1">
    <source>
        <dbReference type="EMBL" id="KYN39192.1"/>
    </source>
</evidence>
<evidence type="ECO:0000313" key="2">
    <source>
        <dbReference type="Proteomes" id="UP000078541"/>
    </source>
</evidence>
<reference evidence="1 2" key="1">
    <citation type="submission" date="2016-03" db="EMBL/GenBank/DDBJ databases">
        <title>Trachymyrmex septentrionalis WGS genome.</title>
        <authorList>
            <person name="Nygaard S."/>
            <person name="Hu H."/>
            <person name="Boomsma J."/>
            <person name="Zhang G."/>
        </authorList>
    </citation>
    <scope>NUCLEOTIDE SEQUENCE [LARGE SCALE GENOMIC DNA]</scope>
    <source>
        <strain evidence="1">Tsep2-gDNA-1</strain>
        <tissue evidence="1">Whole body</tissue>
    </source>
</reference>
<name>A0A195FG50_9HYME</name>
<gene>
    <name evidence="1" type="ORF">ALC56_06618</name>
</gene>
<evidence type="ECO:0008006" key="3">
    <source>
        <dbReference type="Google" id="ProtNLM"/>
    </source>
</evidence>
<dbReference type="AlphaFoldDB" id="A0A195FG50"/>
<protein>
    <recommendedName>
        <fullName evidence="3">Histone-lysine N-methyltransferase SETMAR</fullName>
    </recommendedName>
</protein>
<dbReference type="STRING" id="34720.A0A195FG50"/>
<dbReference type="Gene3D" id="3.30.420.10">
    <property type="entry name" value="Ribonuclease H-like superfamily/Ribonuclease H"/>
    <property type="match status" value="1"/>
</dbReference>
<dbReference type="Proteomes" id="UP000078541">
    <property type="component" value="Unassembled WGS sequence"/>
</dbReference>
<dbReference type="GO" id="GO:0003676">
    <property type="term" value="F:nucleic acid binding"/>
    <property type="evidence" value="ECO:0007669"/>
    <property type="project" value="InterPro"/>
</dbReference>
<accession>A0A195FG50</accession>
<feature type="non-terminal residue" evidence="1">
    <location>
        <position position="1"/>
    </location>
</feature>